<dbReference type="Gene3D" id="2.40.10.220">
    <property type="entry name" value="predicted glycosyltransferase like domains"/>
    <property type="match status" value="1"/>
</dbReference>
<feature type="domain" description="PilZ" evidence="1">
    <location>
        <begin position="5"/>
        <end position="109"/>
    </location>
</feature>
<keyword evidence="3" id="KW-1185">Reference proteome</keyword>
<organism evidence="2 3">
    <name type="scientific">Desulfosalsimonas propionicica</name>
    <dbReference type="NCBI Taxonomy" id="332175"/>
    <lineage>
        <taxon>Bacteria</taxon>
        <taxon>Pseudomonadati</taxon>
        <taxon>Thermodesulfobacteriota</taxon>
        <taxon>Desulfobacteria</taxon>
        <taxon>Desulfobacterales</taxon>
        <taxon>Desulfosalsimonadaceae</taxon>
        <taxon>Desulfosalsimonas</taxon>
    </lineage>
</organism>
<evidence type="ECO:0000259" key="1">
    <source>
        <dbReference type="Pfam" id="PF07238"/>
    </source>
</evidence>
<name>A0A7W0C7Q2_9BACT</name>
<comment type="caution">
    <text evidence="2">The sequence shown here is derived from an EMBL/GenBank/DDBJ whole genome shotgun (WGS) entry which is preliminary data.</text>
</comment>
<dbReference type="Proteomes" id="UP000525298">
    <property type="component" value="Unassembled WGS sequence"/>
</dbReference>
<accession>A0A7W0C7Q2</accession>
<gene>
    <name evidence="2" type="ORF">HNR65_001029</name>
</gene>
<protein>
    <recommendedName>
        <fullName evidence="1">PilZ domain-containing protein</fullName>
    </recommendedName>
</protein>
<dbReference type="AlphaFoldDB" id="A0A7W0C7Q2"/>
<sequence length="116" mass="13683">MTKNEQRQQQRYESIQLLSYVCIDEEGKEWKQGMGRTLNINDIGLKLETHEPIETQYIVLLAVGLEDEVVDVKGRVIYCNRNEMARFESGVEFYDLDPGSREIITRFVREFNKQYS</sequence>
<dbReference type="EMBL" id="JACDUS010000002">
    <property type="protein sequence ID" value="MBA2880711.1"/>
    <property type="molecule type" value="Genomic_DNA"/>
</dbReference>
<dbReference type="InterPro" id="IPR009875">
    <property type="entry name" value="PilZ_domain"/>
</dbReference>
<evidence type="ECO:0000313" key="3">
    <source>
        <dbReference type="Proteomes" id="UP000525298"/>
    </source>
</evidence>
<evidence type="ECO:0000313" key="2">
    <source>
        <dbReference type="EMBL" id="MBA2880711.1"/>
    </source>
</evidence>
<dbReference type="RefSeq" id="WP_181550371.1">
    <property type="nucleotide sequence ID" value="NZ_JACDUS010000002.1"/>
</dbReference>
<dbReference type="GO" id="GO:0035438">
    <property type="term" value="F:cyclic-di-GMP binding"/>
    <property type="evidence" value="ECO:0007669"/>
    <property type="project" value="InterPro"/>
</dbReference>
<proteinExistence type="predicted"/>
<reference evidence="2 3" key="1">
    <citation type="submission" date="2020-07" db="EMBL/GenBank/DDBJ databases">
        <title>Genomic Encyclopedia of Type Strains, Phase IV (KMG-IV): sequencing the most valuable type-strain genomes for metagenomic binning, comparative biology and taxonomic classification.</title>
        <authorList>
            <person name="Goeker M."/>
        </authorList>
    </citation>
    <scope>NUCLEOTIDE SEQUENCE [LARGE SCALE GENOMIC DNA]</scope>
    <source>
        <strain evidence="2 3">DSM 17721</strain>
    </source>
</reference>
<dbReference type="Pfam" id="PF07238">
    <property type="entry name" value="PilZ"/>
    <property type="match status" value="1"/>
</dbReference>